<dbReference type="SUPFAM" id="SSF144091">
    <property type="entry name" value="Rhomboid-like"/>
    <property type="match status" value="1"/>
</dbReference>
<dbReference type="PANTHER" id="PTHR43731:SF14">
    <property type="entry name" value="PRESENILIN-ASSOCIATED RHOMBOID-LIKE PROTEIN, MITOCHONDRIAL"/>
    <property type="match status" value="1"/>
</dbReference>
<dbReference type="Pfam" id="PF01694">
    <property type="entry name" value="Rhomboid"/>
    <property type="match status" value="1"/>
</dbReference>
<dbReference type="Gene3D" id="1.20.1540.10">
    <property type="entry name" value="Rhomboid-like"/>
    <property type="match status" value="1"/>
</dbReference>
<keyword evidence="10" id="KW-1185">Reference proteome</keyword>
<dbReference type="InterPro" id="IPR050925">
    <property type="entry name" value="Rhomboid_protease_S54"/>
</dbReference>
<keyword evidence="4" id="KW-0378">Hydrolase</keyword>
<keyword evidence="6 7" id="KW-0472">Membrane</keyword>
<sequence length="658" mass="70335">MFIFLPLGVDGAELDRLPRVSIGIAAACVLAFLATWVVPSEPLGVGNEDLGRLVEKSLEHSALEVPPVCSQRFLSAQGRALIARARAKAKENDDPNLDVAKRQEQLNARCDELIARADSSLLRRFALVPARGIAQPGWLTYMFLHLGWMHLLGNLLFFYVVGLLLEDAWGRPLFAAFYVAGGLVAGLAHFALEPSSQGVMVGASGAVAACMGAFCLRFSQRRVRVGYFVWVLRIWRGTMPVPGWLWAGLWFGNEVLNFLLWGHDTGVAVMAHIGGFAFGFAGASLMRATRLEERVVAPALAAKEGGWVADPRLTDAQAALDRGDREEARAGFTRVLADHPDQTDAMLTLGRMDLEDGKLPLGMSKVERALSIMAGRASPEAIWLALEQLGTLLPLERLRPATAWRVAQALEGEDAPPGAAPTTEALYVVAGSGSGAVAVRALIRAAELRLAQYKHPEKAGEYLARAKTLLTGDAAALGERVTALEAEVEAALERGGRRGVEPGRPAPAIDAPSLPPRIIPCRILSLSDKALGLESANGQRRTLSVTEVLAVAVGMLPIAGPPGSPPRQTVLTDLVVSWGGGNQGPMVLRINVPGLSLPQLYPGLAQREAFAKLLSDLLEYSNATALPDSTSLREGKYPRFASEAELNQQFYSTGAAAA</sequence>
<keyword evidence="5 7" id="KW-1133">Transmembrane helix</keyword>
<dbReference type="GO" id="GO:0006508">
    <property type="term" value="P:proteolysis"/>
    <property type="evidence" value="ECO:0007669"/>
    <property type="project" value="UniProtKB-KW"/>
</dbReference>
<evidence type="ECO:0000256" key="5">
    <source>
        <dbReference type="ARBA" id="ARBA00022989"/>
    </source>
</evidence>
<comment type="similarity">
    <text evidence="2">Belongs to the peptidase S54 family.</text>
</comment>
<keyword evidence="3 7" id="KW-0812">Transmembrane</keyword>
<evidence type="ECO:0000259" key="8">
    <source>
        <dbReference type="Pfam" id="PF01694"/>
    </source>
</evidence>
<evidence type="ECO:0000256" key="4">
    <source>
        <dbReference type="ARBA" id="ARBA00022801"/>
    </source>
</evidence>
<dbReference type="EMBL" id="CP071090">
    <property type="protein sequence ID" value="QSQ20126.1"/>
    <property type="molecule type" value="Genomic_DNA"/>
</dbReference>
<dbReference type="InterPro" id="IPR011990">
    <property type="entry name" value="TPR-like_helical_dom_sf"/>
</dbReference>
<evidence type="ECO:0000256" key="2">
    <source>
        <dbReference type="ARBA" id="ARBA00009045"/>
    </source>
</evidence>
<proteinExistence type="inferred from homology"/>
<accession>A0ABX7NMP9</accession>
<evidence type="ECO:0000256" key="1">
    <source>
        <dbReference type="ARBA" id="ARBA00004141"/>
    </source>
</evidence>
<comment type="subcellular location">
    <subcellularLocation>
        <location evidence="1">Membrane</location>
        <topology evidence="1">Multi-pass membrane protein</topology>
    </subcellularLocation>
</comment>
<keyword evidence="9" id="KW-0645">Protease</keyword>
<name>A0ABX7NMP9_9BACT</name>
<feature type="transmembrane region" description="Helical" evidence="7">
    <location>
        <begin position="138"/>
        <end position="161"/>
    </location>
</feature>
<gene>
    <name evidence="9" type="ORF">JY651_33310</name>
</gene>
<feature type="transmembrane region" description="Helical" evidence="7">
    <location>
        <begin position="267"/>
        <end position="286"/>
    </location>
</feature>
<evidence type="ECO:0000256" key="7">
    <source>
        <dbReference type="SAM" id="Phobius"/>
    </source>
</evidence>
<feature type="transmembrane region" description="Helical" evidence="7">
    <location>
        <begin position="20"/>
        <end position="38"/>
    </location>
</feature>
<reference evidence="9 10" key="1">
    <citation type="submission" date="2021-02" db="EMBL/GenBank/DDBJ databases">
        <title>De Novo genome assembly of isolated myxobacteria.</title>
        <authorList>
            <person name="Stevens D.C."/>
        </authorList>
    </citation>
    <scope>NUCLEOTIDE SEQUENCE [LARGE SCALE GENOMIC DNA]</scope>
    <source>
        <strain evidence="10">SCPEA02</strain>
    </source>
</reference>
<evidence type="ECO:0000256" key="6">
    <source>
        <dbReference type="ARBA" id="ARBA00023136"/>
    </source>
</evidence>
<dbReference type="Gene3D" id="1.25.40.10">
    <property type="entry name" value="Tetratricopeptide repeat domain"/>
    <property type="match status" value="1"/>
</dbReference>
<dbReference type="SUPFAM" id="SSF48452">
    <property type="entry name" value="TPR-like"/>
    <property type="match status" value="1"/>
</dbReference>
<feature type="transmembrane region" description="Helical" evidence="7">
    <location>
        <begin position="198"/>
        <end position="218"/>
    </location>
</feature>
<evidence type="ECO:0000256" key="3">
    <source>
        <dbReference type="ARBA" id="ARBA00022692"/>
    </source>
</evidence>
<evidence type="ECO:0000313" key="10">
    <source>
        <dbReference type="Proteomes" id="UP000662747"/>
    </source>
</evidence>
<dbReference type="Proteomes" id="UP000662747">
    <property type="component" value="Chromosome"/>
</dbReference>
<feature type="domain" description="Peptidase S54 rhomboid" evidence="8">
    <location>
        <begin position="138"/>
        <end position="285"/>
    </location>
</feature>
<organism evidence="9 10">
    <name type="scientific">Pyxidicoccus parkwayensis</name>
    <dbReference type="NCBI Taxonomy" id="2813578"/>
    <lineage>
        <taxon>Bacteria</taxon>
        <taxon>Pseudomonadati</taxon>
        <taxon>Myxococcota</taxon>
        <taxon>Myxococcia</taxon>
        <taxon>Myxococcales</taxon>
        <taxon>Cystobacterineae</taxon>
        <taxon>Myxococcaceae</taxon>
        <taxon>Pyxidicoccus</taxon>
    </lineage>
</organism>
<dbReference type="PANTHER" id="PTHR43731">
    <property type="entry name" value="RHOMBOID PROTEASE"/>
    <property type="match status" value="1"/>
</dbReference>
<dbReference type="InterPro" id="IPR022764">
    <property type="entry name" value="Peptidase_S54_rhomboid_dom"/>
</dbReference>
<dbReference type="InterPro" id="IPR035952">
    <property type="entry name" value="Rhomboid-like_sf"/>
</dbReference>
<protein>
    <submittedName>
        <fullName evidence="9">Rhomboid family intramembrane serine protease</fullName>
    </submittedName>
</protein>
<dbReference type="RefSeq" id="WP_206721707.1">
    <property type="nucleotide sequence ID" value="NZ_CP071090.1"/>
</dbReference>
<dbReference type="GO" id="GO:0008233">
    <property type="term" value="F:peptidase activity"/>
    <property type="evidence" value="ECO:0007669"/>
    <property type="project" value="UniProtKB-KW"/>
</dbReference>
<evidence type="ECO:0000313" key="9">
    <source>
        <dbReference type="EMBL" id="QSQ20126.1"/>
    </source>
</evidence>
<feature type="transmembrane region" description="Helical" evidence="7">
    <location>
        <begin position="225"/>
        <end position="247"/>
    </location>
</feature>
<feature type="transmembrane region" description="Helical" evidence="7">
    <location>
        <begin position="173"/>
        <end position="192"/>
    </location>
</feature>